<dbReference type="InterPro" id="IPR000719">
    <property type="entry name" value="Prot_kinase_dom"/>
</dbReference>
<dbReference type="InterPro" id="IPR001054">
    <property type="entry name" value="A/G_cyclase"/>
</dbReference>
<evidence type="ECO:0000256" key="4">
    <source>
        <dbReference type="ARBA" id="ARBA00022692"/>
    </source>
</evidence>
<dbReference type="GO" id="GO:0007168">
    <property type="term" value="P:receptor guanylyl cyclase signaling pathway"/>
    <property type="evidence" value="ECO:0007669"/>
    <property type="project" value="TreeGrafter"/>
</dbReference>
<keyword evidence="8" id="KW-0325">Glycoprotein</keyword>
<keyword evidence="9" id="KW-0456">Lyase</keyword>
<evidence type="ECO:0000259" key="14">
    <source>
        <dbReference type="PROSITE" id="PS50125"/>
    </source>
</evidence>
<evidence type="ECO:0000256" key="11">
    <source>
        <dbReference type="SAM" id="MobiDB-lite"/>
    </source>
</evidence>
<protein>
    <recommendedName>
        <fullName evidence="3">guanylate cyclase</fullName>
        <ecNumber evidence="3">4.6.1.2</ecNumber>
    </recommendedName>
</protein>
<dbReference type="InterPro" id="IPR050401">
    <property type="entry name" value="Cyclic_nucleotide_synthase"/>
</dbReference>
<evidence type="ECO:0000256" key="5">
    <source>
        <dbReference type="ARBA" id="ARBA00022741"/>
    </source>
</evidence>
<dbReference type="SUPFAM" id="SSF53822">
    <property type="entry name" value="Periplasmic binding protein-like I"/>
    <property type="match status" value="1"/>
</dbReference>
<dbReference type="InterPro" id="IPR001245">
    <property type="entry name" value="Ser-Thr/Tyr_kinase_cat_dom"/>
</dbReference>
<evidence type="ECO:0000256" key="8">
    <source>
        <dbReference type="ARBA" id="ARBA00023180"/>
    </source>
</evidence>
<dbReference type="Gene3D" id="3.40.50.2300">
    <property type="match status" value="1"/>
</dbReference>
<dbReference type="Proteomes" id="UP000192578">
    <property type="component" value="Unassembled WGS sequence"/>
</dbReference>
<feature type="region of interest" description="Disordered" evidence="11">
    <location>
        <begin position="267"/>
        <end position="296"/>
    </location>
</feature>
<keyword evidence="16" id="KW-1185">Reference proteome</keyword>
<dbReference type="EC" id="4.6.1.2" evidence="3"/>
<dbReference type="GO" id="GO:0005886">
    <property type="term" value="C:plasma membrane"/>
    <property type="evidence" value="ECO:0007669"/>
    <property type="project" value="TreeGrafter"/>
</dbReference>
<keyword evidence="4 12" id="KW-0812">Transmembrane</keyword>
<dbReference type="EMBL" id="MTYJ01000030">
    <property type="protein sequence ID" value="OQV20445.1"/>
    <property type="molecule type" value="Genomic_DNA"/>
</dbReference>
<evidence type="ECO:0000256" key="7">
    <source>
        <dbReference type="ARBA" id="ARBA00023136"/>
    </source>
</evidence>
<keyword evidence="5" id="KW-0547">Nucleotide-binding</keyword>
<dbReference type="PANTHER" id="PTHR11920">
    <property type="entry name" value="GUANYLYL CYCLASE"/>
    <property type="match status" value="1"/>
</dbReference>
<feature type="domain" description="Guanylate cyclase" evidence="14">
    <location>
        <begin position="639"/>
        <end position="758"/>
    </location>
</feature>
<comment type="caution">
    <text evidence="15">The sequence shown here is derived from an EMBL/GenBank/DDBJ whole genome shotgun (WGS) entry which is preliminary data.</text>
</comment>
<dbReference type="GO" id="GO:0004016">
    <property type="term" value="F:adenylate cyclase activity"/>
    <property type="evidence" value="ECO:0007669"/>
    <property type="project" value="TreeGrafter"/>
</dbReference>
<dbReference type="Gene3D" id="3.30.70.1230">
    <property type="entry name" value="Nucleotide cyclase"/>
    <property type="match status" value="1"/>
</dbReference>
<dbReference type="PROSITE" id="PS50011">
    <property type="entry name" value="PROTEIN_KINASE_DOM"/>
    <property type="match status" value="1"/>
</dbReference>
<sequence length="758" mass="84668">MFAAFFGQHTAEAAGMVTSEYVYVAVILFPRFGRFQWSNRYGNITTNGLESLLRLSLQPPTGSTFDEFERQVKQRSPKFGYSYAPQERVDMIVGHFYDAIVMYGNLLAQLHAAGFSITDTAQAAHMTQNCMSFYSPIYGHITLDANGDRLNAYQMTKFDVLTGRFEPFVNFPNVRGVTLRVTGPSRWRGRDHLPPNEPLCGFRGDFSVCHKNDASLGAMEVAVATTVPILFLSFGIIGAFIAGKRYVKKHWDPDWWRVYLHCLEDTGESPRNSNSRNSKSDVIAGEGKPGQVPKPRIHVPCPHAMMATYRGGMVTLVELPDPKQRASPAIGKAMTPLRKMLHPNILTFVGIAVTDEDICTYLIGDGCSQKSTLEAMLRLDVHHLDNPLKFSLINDLVTGLVYIHASPLRSHGSLTDTTCLINNRFVLKLVGHGLGGFRSPDELAVPEEHQIHRNWRPLLWRAPELLRKTMTPAGTPKGDVYSFSILVQEIMLVLPPFGTNHQSWAMTNLDIKDVVMEVKHRTFPPNRPRVSQSSCPVFLCNLMEDCWQENPALRPPFTRIENELRRAEVFSRKDIIEHLIGRLDVYAQTLESTIEETVQSFMEEKRRGEQVLFSILPKFVAQLLVSGTAVLPQIHNSSTIHMSHLDGWDNIVAVTHNPRELTHALNTFYAICDAVIEKYDAFKVETIIDSNLVVSGLPASNGTRHVAVIAHMSLELLAAIRGRSLTTSIPTSCLLRVGINSGPCVSGVIGYTLPKYCL</sequence>
<evidence type="ECO:0000256" key="10">
    <source>
        <dbReference type="ARBA" id="ARBA00023293"/>
    </source>
</evidence>
<keyword evidence="6 12" id="KW-1133">Transmembrane helix</keyword>
<evidence type="ECO:0000256" key="3">
    <source>
        <dbReference type="ARBA" id="ARBA00012202"/>
    </source>
</evidence>
<dbReference type="Gene3D" id="1.10.510.10">
    <property type="entry name" value="Transferase(Phosphotransferase) domain 1"/>
    <property type="match status" value="1"/>
</dbReference>
<dbReference type="SMART" id="SM00044">
    <property type="entry name" value="CYCc"/>
    <property type="match status" value="1"/>
</dbReference>
<keyword evidence="7 12" id="KW-0472">Membrane</keyword>
<evidence type="ECO:0000256" key="1">
    <source>
        <dbReference type="ARBA" id="ARBA00001436"/>
    </source>
</evidence>
<organism evidence="15 16">
    <name type="scientific">Hypsibius exemplaris</name>
    <name type="common">Freshwater tardigrade</name>
    <dbReference type="NCBI Taxonomy" id="2072580"/>
    <lineage>
        <taxon>Eukaryota</taxon>
        <taxon>Metazoa</taxon>
        <taxon>Ecdysozoa</taxon>
        <taxon>Tardigrada</taxon>
        <taxon>Eutardigrada</taxon>
        <taxon>Parachela</taxon>
        <taxon>Hypsibioidea</taxon>
        <taxon>Hypsibiidae</taxon>
        <taxon>Hypsibius</taxon>
    </lineage>
</organism>
<dbReference type="AlphaFoldDB" id="A0A1W0WZ54"/>
<dbReference type="GO" id="GO:0035556">
    <property type="term" value="P:intracellular signal transduction"/>
    <property type="evidence" value="ECO:0007669"/>
    <property type="project" value="InterPro"/>
</dbReference>
<evidence type="ECO:0000259" key="13">
    <source>
        <dbReference type="PROSITE" id="PS50011"/>
    </source>
</evidence>
<evidence type="ECO:0000256" key="9">
    <source>
        <dbReference type="ARBA" id="ARBA00023239"/>
    </source>
</evidence>
<feature type="transmembrane region" description="Helical" evidence="12">
    <location>
        <begin position="221"/>
        <end position="242"/>
    </location>
</feature>
<dbReference type="OrthoDB" id="1890790at2759"/>
<dbReference type="Pfam" id="PF07714">
    <property type="entry name" value="PK_Tyr_Ser-Thr"/>
    <property type="match status" value="1"/>
</dbReference>
<keyword evidence="10" id="KW-0141">cGMP biosynthesis</keyword>
<dbReference type="PROSITE" id="PS50125">
    <property type="entry name" value="GUANYLATE_CYCLASE_2"/>
    <property type="match status" value="1"/>
</dbReference>
<dbReference type="PANTHER" id="PTHR11920:SF501">
    <property type="entry name" value="GUANYLATE CYCLASE 32E"/>
    <property type="match status" value="1"/>
</dbReference>
<dbReference type="InterPro" id="IPR029787">
    <property type="entry name" value="Nucleotide_cyclase"/>
</dbReference>
<dbReference type="GO" id="GO:0004672">
    <property type="term" value="F:protein kinase activity"/>
    <property type="evidence" value="ECO:0007669"/>
    <property type="project" value="InterPro"/>
</dbReference>
<evidence type="ECO:0000256" key="6">
    <source>
        <dbReference type="ARBA" id="ARBA00022989"/>
    </source>
</evidence>
<dbReference type="GO" id="GO:0001653">
    <property type="term" value="F:peptide receptor activity"/>
    <property type="evidence" value="ECO:0007669"/>
    <property type="project" value="TreeGrafter"/>
</dbReference>
<evidence type="ECO:0000256" key="2">
    <source>
        <dbReference type="ARBA" id="ARBA00004167"/>
    </source>
</evidence>
<reference evidence="16" key="1">
    <citation type="submission" date="2017-01" db="EMBL/GenBank/DDBJ databases">
        <title>Comparative genomics of anhydrobiosis in the tardigrade Hypsibius dujardini.</title>
        <authorList>
            <person name="Yoshida Y."/>
            <person name="Koutsovoulos G."/>
            <person name="Laetsch D."/>
            <person name="Stevens L."/>
            <person name="Kumar S."/>
            <person name="Horikawa D."/>
            <person name="Ishino K."/>
            <person name="Komine S."/>
            <person name="Tomita M."/>
            <person name="Blaxter M."/>
            <person name="Arakawa K."/>
        </authorList>
    </citation>
    <scope>NUCLEOTIDE SEQUENCE [LARGE SCALE GENOMIC DNA]</scope>
    <source>
        <strain evidence="16">Z151</strain>
    </source>
</reference>
<dbReference type="SUPFAM" id="SSF55073">
    <property type="entry name" value="Nucleotide cyclase"/>
    <property type="match status" value="1"/>
</dbReference>
<dbReference type="InterPro" id="IPR011009">
    <property type="entry name" value="Kinase-like_dom_sf"/>
</dbReference>
<comment type="subcellular location">
    <subcellularLocation>
        <location evidence="2">Membrane</location>
        <topology evidence="2">Single-pass membrane protein</topology>
    </subcellularLocation>
</comment>
<gene>
    <name evidence="15" type="ORF">BV898_05491</name>
</gene>
<name>A0A1W0WZ54_HYPEX</name>
<dbReference type="GO" id="GO:0005524">
    <property type="term" value="F:ATP binding"/>
    <property type="evidence" value="ECO:0007669"/>
    <property type="project" value="InterPro"/>
</dbReference>
<accession>A0A1W0WZ54</accession>
<evidence type="ECO:0000256" key="12">
    <source>
        <dbReference type="SAM" id="Phobius"/>
    </source>
</evidence>
<dbReference type="CDD" id="cd07302">
    <property type="entry name" value="CHD"/>
    <property type="match status" value="1"/>
</dbReference>
<dbReference type="SUPFAM" id="SSF56112">
    <property type="entry name" value="Protein kinase-like (PK-like)"/>
    <property type="match status" value="1"/>
</dbReference>
<keyword evidence="15" id="KW-0675">Receptor</keyword>
<proteinExistence type="predicted"/>
<feature type="domain" description="Protein kinase" evidence="13">
    <location>
        <begin position="278"/>
        <end position="570"/>
    </location>
</feature>
<comment type="catalytic activity">
    <reaction evidence="1">
        <text>GTP = 3',5'-cyclic GMP + diphosphate</text>
        <dbReference type="Rhea" id="RHEA:13665"/>
        <dbReference type="ChEBI" id="CHEBI:33019"/>
        <dbReference type="ChEBI" id="CHEBI:37565"/>
        <dbReference type="ChEBI" id="CHEBI:57746"/>
        <dbReference type="EC" id="4.6.1.2"/>
    </reaction>
</comment>
<evidence type="ECO:0000313" key="15">
    <source>
        <dbReference type="EMBL" id="OQV20445.1"/>
    </source>
</evidence>
<evidence type="ECO:0000313" key="16">
    <source>
        <dbReference type="Proteomes" id="UP000192578"/>
    </source>
</evidence>
<dbReference type="Pfam" id="PF00211">
    <property type="entry name" value="Guanylate_cyc"/>
    <property type="match status" value="1"/>
</dbReference>
<dbReference type="GO" id="GO:0004383">
    <property type="term" value="F:guanylate cyclase activity"/>
    <property type="evidence" value="ECO:0007669"/>
    <property type="project" value="UniProtKB-EC"/>
</dbReference>
<dbReference type="Gene3D" id="6.10.250.780">
    <property type="match status" value="1"/>
</dbReference>
<dbReference type="InterPro" id="IPR028082">
    <property type="entry name" value="Peripla_BP_I"/>
</dbReference>